<dbReference type="RefSeq" id="WP_261605670.1">
    <property type="nucleotide sequence ID" value="NZ_JAODOR010000003.1"/>
</dbReference>
<feature type="transmembrane region" description="Helical" evidence="1">
    <location>
        <begin position="35"/>
        <end position="55"/>
    </location>
</feature>
<reference evidence="2 3" key="1">
    <citation type="journal article" date="2024" name="Int. J. Syst. Evol. Microbiol.">
        <title>Microbacterium memoriense sp. nov., a member of the Actinomycetota from marine beach sediment of the north coast of Portugal.</title>
        <authorList>
            <person name="Santos J.D.N.D."/>
            <person name="Klimek D."/>
            <person name="Calusinska M."/>
            <person name="Lobo-da-Cunha A."/>
            <person name="Catita J."/>
            <person name="Goncalves H."/>
            <person name="Gonzalez I."/>
            <person name="Lage O.M."/>
        </authorList>
    </citation>
    <scope>NUCLEOTIDE SEQUENCE [LARGE SCALE GENOMIC DNA]</scope>
    <source>
        <strain evidence="2 3">PMIC_1C1B</strain>
    </source>
</reference>
<evidence type="ECO:0000313" key="2">
    <source>
        <dbReference type="EMBL" id="MCT9001115.1"/>
    </source>
</evidence>
<comment type="caution">
    <text evidence="2">The sequence shown here is derived from an EMBL/GenBank/DDBJ whole genome shotgun (WGS) entry which is preliminary data.</text>
</comment>
<evidence type="ECO:0000256" key="1">
    <source>
        <dbReference type="SAM" id="Phobius"/>
    </source>
</evidence>
<keyword evidence="1" id="KW-0472">Membrane</keyword>
<organism evidence="2 3">
    <name type="scientific">Microbacterium memoriense</name>
    <dbReference type="NCBI Taxonomy" id="2978350"/>
    <lineage>
        <taxon>Bacteria</taxon>
        <taxon>Bacillati</taxon>
        <taxon>Actinomycetota</taxon>
        <taxon>Actinomycetes</taxon>
        <taxon>Micrococcales</taxon>
        <taxon>Microbacteriaceae</taxon>
        <taxon>Microbacterium</taxon>
    </lineage>
</organism>
<name>A0ABT2P925_9MICO</name>
<evidence type="ECO:0008006" key="4">
    <source>
        <dbReference type="Google" id="ProtNLM"/>
    </source>
</evidence>
<keyword evidence="3" id="KW-1185">Reference proteome</keyword>
<dbReference type="Proteomes" id="UP001300496">
    <property type="component" value="Unassembled WGS sequence"/>
</dbReference>
<accession>A0ABT2P925</accession>
<sequence length="191" mass="19255">MSADLLAVALPAPERARTPRLRAVAAPQPARRPRLLYGLVAVAGALLIGATQMGLSVLTTQTSYDIATLTQENRALGWQKQMLEDQVAGLSSPQYLAANASALGMVVGQPPSYLRLSDHAIIGDSAGATGATSIDALTKAAVPNALVGGVPLVTDPASSLSSGATVDAAILTADSSTPPAIAEGLPTPATH</sequence>
<dbReference type="EMBL" id="JAODOR010000003">
    <property type="protein sequence ID" value="MCT9001115.1"/>
    <property type="molecule type" value="Genomic_DNA"/>
</dbReference>
<proteinExistence type="predicted"/>
<protein>
    <recommendedName>
        <fullName evidence="4">Cell division protein FtsL</fullName>
    </recommendedName>
</protein>
<evidence type="ECO:0000313" key="3">
    <source>
        <dbReference type="Proteomes" id="UP001300496"/>
    </source>
</evidence>
<keyword evidence="1" id="KW-1133">Transmembrane helix</keyword>
<gene>
    <name evidence="2" type="ORF">N4R40_01870</name>
</gene>
<keyword evidence="1" id="KW-0812">Transmembrane</keyword>